<evidence type="ECO:0000256" key="2">
    <source>
        <dbReference type="ARBA" id="ARBA00022603"/>
    </source>
</evidence>
<name>A0A7C3V471_9BACT</name>
<evidence type="ECO:0000313" key="6">
    <source>
        <dbReference type="EMBL" id="HGF34802.1"/>
    </source>
</evidence>
<accession>A0A7C3V471</accession>
<dbReference type="InterPro" id="IPR004033">
    <property type="entry name" value="UbiE/COQ5_MeTrFase"/>
</dbReference>
<keyword evidence="2 6" id="KW-0489">Methyltransferase</keyword>
<dbReference type="PROSITE" id="PS51608">
    <property type="entry name" value="SAM_MT_UBIE"/>
    <property type="match status" value="1"/>
</dbReference>
<evidence type="ECO:0000259" key="5">
    <source>
        <dbReference type="Pfam" id="PF13847"/>
    </source>
</evidence>
<evidence type="ECO:0000256" key="3">
    <source>
        <dbReference type="ARBA" id="ARBA00022679"/>
    </source>
</evidence>
<dbReference type="AlphaFoldDB" id="A0A7C3V471"/>
<organism evidence="6">
    <name type="scientific">Desulfobacca acetoxidans</name>
    <dbReference type="NCBI Taxonomy" id="60893"/>
    <lineage>
        <taxon>Bacteria</taxon>
        <taxon>Pseudomonadati</taxon>
        <taxon>Thermodesulfobacteriota</taxon>
        <taxon>Desulfobaccia</taxon>
        <taxon>Desulfobaccales</taxon>
        <taxon>Desulfobaccaceae</taxon>
        <taxon>Desulfobacca</taxon>
    </lineage>
</organism>
<dbReference type="InterPro" id="IPR029063">
    <property type="entry name" value="SAM-dependent_MTases_sf"/>
</dbReference>
<dbReference type="CDD" id="cd02440">
    <property type="entry name" value="AdoMet_MTases"/>
    <property type="match status" value="1"/>
</dbReference>
<proteinExistence type="predicted"/>
<dbReference type="InterPro" id="IPR025714">
    <property type="entry name" value="Methyltranfer_dom"/>
</dbReference>
<dbReference type="PANTHER" id="PTHR43591:SF24">
    <property type="entry name" value="2-METHOXY-6-POLYPRENYL-1,4-BENZOQUINOL METHYLASE, MITOCHONDRIAL"/>
    <property type="match status" value="1"/>
</dbReference>
<sequence>MENELTSQDRQRIEAAIREKYRQAAVSPAGLFRYPTGRAGLAALGYPPEIVRTLPDAVAESYCGVGNPFSLGGIHPGESVLDIGCGAGVDSIIAARLVGPEGKVRGIDLSPEMLARARENACLAGVDNISFQEASAEVLPFPDSSFDVVLTNGVFNLVVDKAKALAEVYRVLKPGGRFLLADQVLAGELPKETKARVENWAR</sequence>
<feature type="domain" description="Methyltransferase" evidence="5">
    <location>
        <begin position="74"/>
        <end position="200"/>
    </location>
</feature>
<comment type="caution">
    <text evidence="6">The sequence shown here is derived from an EMBL/GenBank/DDBJ whole genome shotgun (WGS) entry which is preliminary data.</text>
</comment>
<dbReference type="Pfam" id="PF13847">
    <property type="entry name" value="Methyltransf_31"/>
    <property type="match status" value="1"/>
</dbReference>
<dbReference type="SUPFAM" id="SSF53335">
    <property type="entry name" value="S-adenosyl-L-methionine-dependent methyltransferases"/>
    <property type="match status" value="1"/>
</dbReference>
<keyword evidence="1" id="KW-0474">Menaquinone biosynthesis</keyword>
<protein>
    <submittedName>
        <fullName evidence="6">Methyltransferase domain-containing protein</fullName>
    </submittedName>
</protein>
<keyword evidence="4" id="KW-0949">S-adenosyl-L-methionine</keyword>
<dbReference type="EMBL" id="DTMF01000259">
    <property type="protein sequence ID" value="HGF34802.1"/>
    <property type="molecule type" value="Genomic_DNA"/>
</dbReference>
<dbReference type="GO" id="GO:0009234">
    <property type="term" value="P:menaquinone biosynthetic process"/>
    <property type="evidence" value="ECO:0007669"/>
    <property type="project" value="UniProtKB-KW"/>
</dbReference>
<dbReference type="Gene3D" id="3.40.50.150">
    <property type="entry name" value="Vaccinia Virus protein VP39"/>
    <property type="match status" value="1"/>
</dbReference>
<gene>
    <name evidence="6" type="ORF">ENW96_10510</name>
</gene>
<dbReference type="GO" id="GO:0032259">
    <property type="term" value="P:methylation"/>
    <property type="evidence" value="ECO:0007669"/>
    <property type="project" value="UniProtKB-KW"/>
</dbReference>
<evidence type="ECO:0000256" key="4">
    <source>
        <dbReference type="ARBA" id="ARBA00022691"/>
    </source>
</evidence>
<reference evidence="6" key="1">
    <citation type="journal article" date="2020" name="mSystems">
        <title>Genome- and Community-Level Interaction Insights into Carbon Utilization and Element Cycling Functions of Hydrothermarchaeota in Hydrothermal Sediment.</title>
        <authorList>
            <person name="Zhou Z."/>
            <person name="Liu Y."/>
            <person name="Xu W."/>
            <person name="Pan J."/>
            <person name="Luo Z.H."/>
            <person name="Li M."/>
        </authorList>
    </citation>
    <scope>NUCLEOTIDE SEQUENCE [LARGE SCALE GENOMIC DNA]</scope>
    <source>
        <strain evidence="6">SpSt-897</strain>
    </source>
</reference>
<keyword evidence="3 6" id="KW-0808">Transferase</keyword>
<dbReference type="GO" id="GO:0008168">
    <property type="term" value="F:methyltransferase activity"/>
    <property type="evidence" value="ECO:0007669"/>
    <property type="project" value="UniProtKB-KW"/>
</dbReference>
<dbReference type="PANTHER" id="PTHR43591">
    <property type="entry name" value="METHYLTRANSFERASE"/>
    <property type="match status" value="1"/>
</dbReference>
<evidence type="ECO:0000256" key="1">
    <source>
        <dbReference type="ARBA" id="ARBA00022428"/>
    </source>
</evidence>